<gene>
    <name evidence="2" type="ORF">GCM10010446_05920</name>
</gene>
<name>A0ABN3WQC7_9ACTN</name>
<feature type="chain" id="PRO_5045862733" description="Secreted protein" evidence="1">
    <location>
        <begin position="28"/>
        <end position="116"/>
    </location>
</feature>
<reference evidence="2 3" key="1">
    <citation type="journal article" date="2019" name="Int. J. Syst. Evol. Microbiol.">
        <title>The Global Catalogue of Microorganisms (GCM) 10K type strain sequencing project: providing services to taxonomists for standard genome sequencing and annotation.</title>
        <authorList>
            <consortium name="The Broad Institute Genomics Platform"/>
            <consortium name="The Broad Institute Genome Sequencing Center for Infectious Disease"/>
            <person name="Wu L."/>
            <person name="Ma J."/>
        </authorList>
    </citation>
    <scope>NUCLEOTIDE SEQUENCE [LARGE SCALE GENOMIC DNA]</scope>
    <source>
        <strain evidence="2 3">JCM 9088</strain>
    </source>
</reference>
<sequence>MRPSNRRAAAGVLSLVALAGLAAPALAERAADPGQETVPAPSGSTCWTTVEGSRVVAHCHNPYPETDLVRLHTECERWWDLDADGAPVEVGPAQTVRLTDRCWKEVRAAWVSHHRM</sequence>
<feature type="signal peptide" evidence="1">
    <location>
        <begin position="1"/>
        <end position="27"/>
    </location>
</feature>
<keyword evidence="1" id="KW-0732">Signal</keyword>
<proteinExistence type="predicted"/>
<protein>
    <recommendedName>
        <fullName evidence="4">Secreted protein</fullName>
    </recommendedName>
</protein>
<evidence type="ECO:0000256" key="1">
    <source>
        <dbReference type="SAM" id="SignalP"/>
    </source>
</evidence>
<dbReference type="Proteomes" id="UP001500403">
    <property type="component" value="Unassembled WGS sequence"/>
</dbReference>
<dbReference type="RefSeq" id="WP_344490091.1">
    <property type="nucleotide sequence ID" value="NZ_BAAAUD010000009.1"/>
</dbReference>
<organism evidence="2 3">
    <name type="scientific">Streptomyces enissocaesilis</name>
    <dbReference type="NCBI Taxonomy" id="332589"/>
    <lineage>
        <taxon>Bacteria</taxon>
        <taxon>Bacillati</taxon>
        <taxon>Actinomycetota</taxon>
        <taxon>Actinomycetes</taxon>
        <taxon>Kitasatosporales</taxon>
        <taxon>Streptomycetaceae</taxon>
        <taxon>Streptomyces</taxon>
        <taxon>Streptomyces rochei group</taxon>
    </lineage>
</organism>
<dbReference type="EMBL" id="BAAAUD010000009">
    <property type="protein sequence ID" value="GAA2924553.1"/>
    <property type="molecule type" value="Genomic_DNA"/>
</dbReference>
<comment type="caution">
    <text evidence="2">The sequence shown here is derived from an EMBL/GenBank/DDBJ whole genome shotgun (WGS) entry which is preliminary data.</text>
</comment>
<evidence type="ECO:0000313" key="3">
    <source>
        <dbReference type="Proteomes" id="UP001500403"/>
    </source>
</evidence>
<evidence type="ECO:0000313" key="2">
    <source>
        <dbReference type="EMBL" id="GAA2924553.1"/>
    </source>
</evidence>
<evidence type="ECO:0008006" key="4">
    <source>
        <dbReference type="Google" id="ProtNLM"/>
    </source>
</evidence>
<keyword evidence="3" id="KW-1185">Reference proteome</keyword>
<accession>A0ABN3WQC7</accession>